<dbReference type="InterPro" id="IPR000304">
    <property type="entry name" value="Pyrroline-COOH_reductase"/>
</dbReference>
<comment type="subcellular location">
    <subcellularLocation>
        <location evidence="1 9">Cytoplasm</location>
    </subcellularLocation>
</comment>
<dbReference type="Gene3D" id="1.10.3730.10">
    <property type="entry name" value="ProC C-terminal domain-like"/>
    <property type="match status" value="1"/>
</dbReference>
<dbReference type="Gene3D" id="3.40.50.720">
    <property type="entry name" value="NAD(P)-binding Rossmann-like Domain"/>
    <property type="match status" value="1"/>
</dbReference>
<proteinExistence type="inferred from homology"/>
<gene>
    <name evidence="9 15" type="primary">proC</name>
    <name evidence="15" type="ORF">IAB73_03010</name>
</gene>
<evidence type="ECO:0000313" key="16">
    <source>
        <dbReference type="Proteomes" id="UP000886887"/>
    </source>
</evidence>
<evidence type="ECO:0000256" key="11">
    <source>
        <dbReference type="PIRSR" id="PIRSR000193-1"/>
    </source>
</evidence>
<dbReference type="PANTHER" id="PTHR11645:SF0">
    <property type="entry name" value="PYRROLINE-5-CARBOXYLATE REDUCTASE 3"/>
    <property type="match status" value="1"/>
</dbReference>
<dbReference type="InterPro" id="IPR008927">
    <property type="entry name" value="6-PGluconate_DH-like_C_sf"/>
</dbReference>
<organism evidence="15 16">
    <name type="scientific">Candidatus Onthenecus intestinigallinarum</name>
    <dbReference type="NCBI Taxonomy" id="2840875"/>
    <lineage>
        <taxon>Bacteria</taxon>
        <taxon>Bacillati</taxon>
        <taxon>Bacillota</taxon>
        <taxon>Clostridia</taxon>
        <taxon>Eubacteriales</taxon>
        <taxon>Candidatus Onthenecus</taxon>
    </lineage>
</organism>
<dbReference type="GO" id="GO:0055129">
    <property type="term" value="P:L-proline biosynthetic process"/>
    <property type="evidence" value="ECO:0007669"/>
    <property type="project" value="UniProtKB-UniRule"/>
</dbReference>
<keyword evidence="6 9" id="KW-0521">NADP</keyword>
<dbReference type="AlphaFoldDB" id="A0A9D1CQJ4"/>
<evidence type="ECO:0000256" key="8">
    <source>
        <dbReference type="ARBA" id="ARBA00058118"/>
    </source>
</evidence>
<dbReference type="InterPro" id="IPR028939">
    <property type="entry name" value="P5C_Rdtase_cat_N"/>
</dbReference>
<evidence type="ECO:0000256" key="12">
    <source>
        <dbReference type="RuleBase" id="RU003903"/>
    </source>
</evidence>
<evidence type="ECO:0000256" key="1">
    <source>
        <dbReference type="ARBA" id="ARBA00004496"/>
    </source>
</evidence>
<dbReference type="InterPro" id="IPR053790">
    <property type="entry name" value="P5CR-like_CS"/>
</dbReference>
<feature type="domain" description="Pyrroline-5-carboxylate reductase catalytic N-terminal" evidence="13">
    <location>
        <begin position="3"/>
        <end position="97"/>
    </location>
</feature>
<evidence type="ECO:0000259" key="13">
    <source>
        <dbReference type="Pfam" id="PF03807"/>
    </source>
</evidence>
<dbReference type="GO" id="GO:0005737">
    <property type="term" value="C:cytoplasm"/>
    <property type="evidence" value="ECO:0007669"/>
    <property type="project" value="UniProtKB-SubCell"/>
</dbReference>
<evidence type="ECO:0000259" key="14">
    <source>
        <dbReference type="Pfam" id="PF14748"/>
    </source>
</evidence>
<comment type="function">
    <text evidence="8 9">Catalyzes the reduction of 1-pyrroline-5-carboxylate (PCA) to L-proline.</text>
</comment>
<evidence type="ECO:0000256" key="3">
    <source>
        <dbReference type="ARBA" id="ARBA00022490"/>
    </source>
</evidence>
<evidence type="ECO:0000256" key="7">
    <source>
        <dbReference type="ARBA" id="ARBA00023002"/>
    </source>
</evidence>
<dbReference type="EC" id="1.5.1.2" evidence="9 10"/>
<dbReference type="Pfam" id="PF14748">
    <property type="entry name" value="P5CR_dimer"/>
    <property type="match status" value="1"/>
</dbReference>
<dbReference type="Pfam" id="PF03807">
    <property type="entry name" value="F420_oxidored"/>
    <property type="match status" value="1"/>
</dbReference>
<dbReference type="SUPFAM" id="SSF51735">
    <property type="entry name" value="NAD(P)-binding Rossmann-fold domains"/>
    <property type="match status" value="1"/>
</dbReference>
<reference evidence="15" key="2">
    <citation type="journal article" date="2021" name="PeerJ">
        <title>Extensive microbial diversity within the chicken gut microbiome revealed by metagenomics and culture.</title>
        <authorList>
            <person name="Gilroy R."/>
            <person name="Ravi A."/>
            <person name="Getino M."/>
            <person name="Pursley I."/>
            <person name="Horton D.L."/>
            <person name="Alikhan N.F."/>
            <person name="Baker D."/>
            <person name="Gharbi K."/>
            <person name="Hall N."/>
            <person name="Watson M."/>
            <person name="Adriaenssens E.M."/>
            <person name="Foster-Nyarko E."/>
            <person name="Jarju S."/>
            <person name="Secka A."/>
            <person name="Antonio M."/>
            <person name="Oren A."/>
            <person name="Chaudhuri R.R."/>
            <person name="La Ragione R."/>
            <person name="Hildebrand F."/>
            <person name="Pallen M.J."/>
        </authorList>
    </citation>
    <scope>NUCLEOTIDE SEQUENCE</scope>
    <source>
        <strain evidence="15">ChiSxjej2B14-6234</strain>
    </source>
</reference>
<evidence type="ECO:0000256" key="6">
    <source>
        <dbReference type="ARBA" id="ARBA00022857"/>
    </source>
</evidence>
<reference evidence="15" key="1">
    <citation type="submission" date="2020-10" db="EMBL/GenBank/DDBJ databases">
        <authorList>
            <person name="Gilroy R."/>
        </authorList>
    </citation>
    <scope>NUCLEOTIDE SEQUENCE</scope>
    <source>
        <strain evidence="15">ChiSxjej2B14-6234</strain>
    </source>
</reference>
<dbReference type="InterPro" id="IPR029036">
    <property type="entry name" value="P5CR_dimer"/>
</dbReference>
<evidence type="ECO:0000313" key="15">
    <source>
        <dbReference type="EMBL" id="HIQ71163.1"/>
    </source>
</evidence>
<comment type="pathway">
    <text evidence="9 12">Amino-acid biosynthesis; L-proline biosynthesis; L-proline from L-glutamate 5-semialdehyde: step 1/1.</text>
</comment>
<protein>
    <recommendedName>
        <fullName evidence="9 10">Pyrroline-5-carboxylate reductase</fullName>
        <shortName evidence="9">P5C reductase</shortName>
        <shortName evidence="9">P5CR</shortName>
        <ecNumber evidence="9 10">1.5.1.2</ecNumber>
    </recommendedName>
    <alternativeName>
        <fullName evidence="9">PCA reductase</fullName>
    </alternativeName>
</protein>
<dbReference type="GO" id="GO:0004735">
    <property type="term" value="F:pyrroline-5-carboxylate reductase activity"/>
    <property type="evidence" value="ECO:0007669"/>
    <property type="project" value="UniProtKB-UniRule"/>
</dbReference>
<comment type="caution">
    <text evidence="15">The sequence shown here is derived from an EMBL/GenBank/DDBJ whole genome shotgun (WGS) entry which is preliminary data.</text>
</comment>
<evidence type="ECO:0000256" key="4">
    <source>
        <dbReference type="ARBA" id="ARBA00022605"/>
    </source>
</evidence>
<evidence type="ECO:0000256" key="9">
    <source>
        <dbReference type="HAMAP-Rule" id="MF_01925"/>
    </source>
</evidence>
<accession>A0A9D1CQJ4</accession>
<evidence type="ECO:0000256" key="5">
    <source>
        <dbReference type="ARBA" id="ARBA00022650"/>
    </source>
</evidence>
<keyword evidence="5 9" id="KW-0641">Proline biosynthesis</keyword>
<dbReference type="FunFam" id="1.10.3730.10:FF:000001">
    <property type="entry name" value="Pyrroline-5-carboxylate reductase"/>
    <property type="match status" value="1"/>
</dbReference>
<name>A0A9D1CQJ4_9FIRM</name>
<sequence>MARLGFIGAGNMACAIIGGVLRAGLVAPQDILITARTQQTRERVCARFGVREAASNAELARESTCVLLCVKPVFLPGVLEEIHPAMAGKLAVSIAAGWDVPRLREALPQDARIVRVMPNTPLMAGAGMSLLDAQHTATEEEYAFVRSVFACAGEVCEVEPRIFDAASGISGCGPAFVYPFIEALADGGVRNGVPRALAYRLAAQTVIGAGRMVLDTGEHPGALKDAVCSPGGTTIEGVAVLERRGLRAAVIDAVTATVEKTERLKQS</sequence>
<dbReference type="SUPFAM" id="SSF48179">
    <property type="entry name" value="6-phosphogluconate dehydrogenase C-terminal domain-like"/>
    <property type="match status" value="1"/>
</dbReference>
<dbReference type="EMBL" id="DVFJ01000009">
    <property type="protein sequence ID" value="HIQ71163.1"/>
    <property type="molecule type" value="Genomic_DNA"/>
</dbReference>
<evidence type="ECO:0000256" key="10">
    <source>
        <dbReference type="NCBIfam" id="TIGR00112"/>
    </source>
</evidence>
<dbReference type="PANTHER" id="PTHR11645">
    <property type="entry name" value="PYRROLINE-5-CARBOXYLATE REDUCTASE"/>
    <property type="match status" value="1"/>
</dbReference>
<comment type="catalytic activity">
    <reaction evidence="9">
        <text>L-proline + NAD(+) = (S)-1-pyrroline-5-carboxylate + NADH + 2 H(+)</text>
        <dbReference type="Rhea" id="RHEA:14105"/>
        <dbReference type="ChEBI" id="CHEBI:15378"/>
        <dbReference type="ChEBI" id="CHEBI:17388"/>
        <dbReference type="ChEBI" id="CHEBI:57540"/>
        <dbReference type="ChEBI" id="CHEBI:57945"/>
        <dbReference type="ChEBI" id="CHEBI:60039"/>
        <dbReference type="EC" id="1.5.1.2"/>
    </reaction>
</comment>
<keyword evidence="3 9" id="KW-0963">Cytoplasm</keyword>
<dbReference type="FunFam" id="3.40.50.720:FF:000190">
    <property type="entry name" value="Pyrroline-5-carboxylate reductase"/>
    <property type="match status" value="1"/>
</dbReference>
<dbReference type="NCBIfam" id="TIGR00112">
    <property type="entry name" value="proC"/>
    <property type="match status" value="1"/>
</dbReference>
<keyword evidence="7 9" id="KW-0560">Oxidoreductase</keyword>
<dbReference type="HAMAP" id="MF_01925">
    <property type="entry name" value="P5C_reductase"/>
    <property type="match status" value="1"/>
</dbReference>
<feature type="binding site" evidence="11">
    <location>
        <begin position="7"/>
        <end position="12"/>
    </location>
    <ligand>
        <name>NADP(+)</name>
        <dbReference type="ChEBI" id="CHEBI:58349"/>
    </ligand>
</feature>
<feature type="domain" description="Pyrroline-5-carboxylate reductase dimerisation" evidence="14">
    <location>
        <begin position="162"/>
        <end position="263"/>
    </location>
</feature>
<comment type="similarity">
    <text evidence="2 9 12">Belongs to the pyrroline-5-carboxylate reductase family.</text>
</comment>
<feature type="binding site" evidence="11">
    <location>
        <position position="56"/>
    </location>
    <ligand>
        <name>NADPH</name>
        <dbReference type="ChEBI" id="CHEBI:57783"/>
    </ligand>
</feature>
<dbReference type="InterPro" id="IPR036291">
    <property type="entry name" value="NAD(P)-bd_dom_sf"/>
</dbReference>
<dbReference type="PIRSF" id="PIRSF000193">
    <property type="entry name" value="Pyrrol-5-carb_rd"/>
    <property type="match status" value="1"/>
</dbReference>
<comment type="catalytic activity">
    <reaction evidence="9 12">
        <text>L-proline + NADP(+) = (S)-1-pyrroline-5-carboxylate + NADPH + 2 H(+)</text>
        <dbReference type="Rhea" id="RHEA:14109"/>
        <dbReference type="ChEBI" id="CHEBI:15378"/>
        <dbReference type="ChEBI" id="CHEBI:17388"/>
        <dbReference type="ChEBI" id="CHEBI:57783"/>
        <dbReference type="ChEBI" id="CHEBI:58349"/>
        <dbReference type="ChEBI" id="CHEBI:60039"/>
        <dbReference type="EC" id="1.5.1.2"/>
    </reaction>
</comment>
<dbReference type="Proteomes" id="UP000886887">
    <property type="component" value="Unassembled WGS sequence"/>
</dbReference>
<evidence type="ECO:0000256" key="2">
    <source>
        <dbReference type="ARBA" id="ARBA00005525"/>
    </source>
</evidence>
<dbReference type="PROSITE" id="PS00521">
    <property type="entry name" value="P5CR"/>
    <property type="match status" value="1"/>
</dbReference>
<keyword evidence="4 9" id="KW-0028">Amino-acid biosynthesis</keyword>